<dbReference type="EMBL" id="JAIWQS010000012">
    <property type="protein sequence ID" value="KAJ8749394.1"/>
    <property type="molecule type" value="Genomic_DNA"/>
</dbReference>
<protein>
    <submittedName>
        <fullName evidence="1">Uncharacterized protein</fullName>
    </submittedName>
</protein>
<dbReference type="InterPro" id="IPR003832">
    <property type="entry name" value="DUF212"/>
</dbReference>
<evidence type="ECO:0000313" key="2">
    <source>
        <dbReference type="Proteomes" id="UP001159364"/>
    </source>
</evidence>
<dbReference type="Pfam" id="PF02681">
    <property type="entry name" value="DUF212"/>
    <property type="match status" value="1"/>
</dbReference>
<dbReference type="PANTHER" id="PTHR31446:SF29">
    <property type="entry name" value="ACID PHOSPHATASE_VANADIUM-DEPENDENT HALOPEROXIDASE-RELATED PROTEIN"/>
    <property type="match status" value="1"/>
</dbReference>
<gene>
    <name evidence="1" type="ORF">K2173_018886</name>
</gene>
<organism evidence="1 2">
    <name type="scientific">Erythroxylum novogranatense</name>
    <dbReference type="NCBI Taxonomy" id="1862640"/>
    <lineage>
        <taxon>Eukaryota</taxon>
        <taxon>Viridiplantae</taxon>
        <taxon>Streptophyta</taxon>
        <taxon>Embryophyta</taxon>
        <taxon>Tracheophyta</taxon>
        <taxon>Spermatophyta</taxon>
        <taxon>Magnoliopsida</taxon>
        <taxon>eudicotyledons</taxon>
        <taxon>Gunneridae</taxon>
        <taxon>Pentapetalae</taxon>
        <taxon>rosids</taxon>
        <taxon>fabids</taxon>
        <taxon>Malpighiales</taxon>
        <taxon>Erythroxylaceae</taxon>
        <taxon>Erythroxylum</taxon>
    </lineage>
</organism>
<name>A0AAV8SB75_9ROSI</name>
<dbReference type="AlphaFoldDB" id="A0AAV8SB75"/>
<accession>A0AAV8SB75</accession>
<sequence length="133" mass="15335">MRSDIPTLTRKKKEIFYLIYFDPSKCRFKENRWDSRMMLGSGGMPRHIQRIVTLAIAIGLEEGAGEAPTFLLLWFWHVIYDASGVRLHAGRQAELLNQIVCELPPEHPVSNIRPLRDSLANTSVCVIFFLMYL</sequence>
<evidence type="ECO:0000313" key="1">
    <source>
        <dbReference type="EMBL" id="KAJ8749394.1"/>
    </source>
</evidence>
<reference evidence="1 2" key="1">
    <citation type="submission" date="2021-09" db="EMBL/GenBank/DDBJ databases">
        <title>Genomic insights and catalytic innovation underlie evolution of tropane alkaloids biosynthesis.</title>
        <authorList>
            <person name="Wang Y.-J."/>
            <person name="Tian T."/>
            <person name="Huang J.-P."/>
            <person name="Huang S.-X."/>
        </authorList>
    </citation>
    <scope>NUCLEOTIDE SEQUENCE [LARGE SCALE GENOMIC DNA]</scope>
    <source>
        <strain evidence="1">KIB-2018</strain>
        <tissue evidence="1">Leaf</tissue>
    </source>
</reference>
<dbReference type="PANTHER" id="PTHR31446">
    <property type="entry name" value="ACID PHOSPHATASE/VANADIUM-DEPENDENT HALOPEROXIDASE-RELATED PROTEIN"/>
    <property type="match status" value="1"/>
</dbReference>
<comment type="caution">
    <text evidence="1">The sequence shown here is derived from an EMBL/GenBank/DDBJ whole genome shotgun (WGS) entry which is preliminary data.</text>
</comment>
<dbReference type="Proteomes" id="UP001159364">
    <property type="component" value="Linkage Group LG12"/>
</dbReference>
<proteinExistence type="predicted"/>
<keyword evidence="2" id="KW-1185">Reference proteome</keyword>